<evidence type="ECO:0000313" key="3">
    <source>
        <dbReference type="EMBL" id="CAB4181178.1"/>
    </source>
</evidence>
<sequence length="91" mass="9968">MKLPITIQYQNGEESTFTAAPPEWMKWEQKTGNTISQAQDKIGVADLLFLAYHAMKREAAGKPVKPFEAWAEGVSDIQVGDSSPKATASEV</sequence>
<name>A0A6J5NS78_9CAUD</name>
<dbReference type="EMBL" id="LR798358">
    <property type="protein sequence ID" value="CAB5225906.1"/>
    <property type="molecule type" value="Genomic_DNA"/>
</dbReference>
<evidence type="ECO:0000313" key="2">
    <source>
        <dbReference type="EMBL" id="CAB4168807.1"/>
    </source>
</evidence>
<reference evidence="1" key="1">
    <citation type="submission" date="2020-04" db="EMBL/GenBank/DDBJ databases">
        <authorList>
            <person name="Chiriac C."/>
            <person name="Salcher M."/>
            <person name="Ghai R."/>
            <person name="Kavagutti S V."/>
        </authorList>
    </citation>
    <scope>NUCLEOTIDE SEQUENCE</scope>
</reference>
<evidence type="ECO:0000313" key="1">
    <source>
        <dbReference type="EMBL" id="CAB4161867.1"/>
    </source>
</evidence>
<gene>
    <name evidence="3" type="ORF">UFOVP1061_16</name>
    <name evidence="4" type="ORF">UFOVP1402_6</name>
    <name evidence="5" type="ORF">UFOVP1509_19</name>
    <name evidence="1" type="ORF">UFOVP794_5</name>
    <name evidence="2" type="ORF">UFOVP886_7</name>
</gene>
<proteinExistence type="predicted"/>
<evidence type="ECO:0000313" key="5">
    <source>
        <dbReference type="EMBL" id="CAB5225906.1"/>
    </source>
</evidence>
<dbReference type="EMBL" id="LR797010">
    <property type="protein sequence ID" value="CAB4181178.1"/>
    <property type="molecule type" value="Genomic_DNA"/>
</dbReference>
<organism evidence="1">
    <name type="scientific">uncultured Caudovirales phage</name>
    <dbReference type="NCBI Taxonomy" id="2100421"/>
    <lineage>
        <taxon>Viruses</taxon>
        <taxon>Duplodnaviria</taxon>
        <taxon>Heunggongvirae</taxon>
        <taxon>Uroviricota</taxon>
        <taxon>Caudoviricetes</taxon>
        <taxon>Peduoviridae</taxon>
        <taxon>Maltschvirus</taxon>
        <taxon>Maltschvirus maltsch</taxon>
    </lineage>
</organism>
<evidence type="ECO:0000313" key="4">
    <source>
        <dbReference type="EMBL" id="CAB4204547.1"/>
    </source>
</evidence>
<dbReference type="EMBL" id="LR797350">
    <property type="protein sequence ID" value="CAB4204547.1"/>
    <property type="molecule type" value="Genomic_DNA"/>
</dbReference>
<dbReference type="EMBL" id="LR796722">
    <property type="protein sequence ID" value="CAB4161867.1"/>
    <property type="molecule type" value="Genomic_DNA"/>
</dbReference>
<accession>A0A6J5NS78</accession>
<dbReference type="EMBL" id="LR796836">
    <property type="protein sequence ID" value="CAB4168807.1"/>
    <property type="molecule type" value="Genomic_DNA"/>
</dbReference>
<protein>
    <submittedName>
        <fullName evidence="1">Uncharacterized protein</fullName>
    </submittedName>
</protein>